<protein>
    <submittedName>
        <fullName evidence="1">Uncharacterized protein</fullName>
    </submittedName>
</protein>
<dbReference type="InParanoid" id="Q38EH8"/>
<dbReference type="Proteomes" id="UP000008524">
    <property type="component" value="Chromosome 9"/>
</dbReference>
<sequence length="111" mass="12859">MNIELHNFCGRGRVLTSVRTRQIFDRAVRRRYAPHCCCFHDIAVRYLYCRVSPHCYSLFSLFFFFSKGPCHRKAAAVAWAVARTLFLTVGPLFVLRLFCSVGKGSPAYLRY</sequence>
<dbReference type="AlphaFoldDB" id="Q38EH8"/>
<proteinExistence type="predicted"/>
<accession>Q38EH8</accession>
<keyword evidence="2" id="KW-1185">Reference proteome</keyword>
<evidence type="ECO:0000313" key="2">
    <source>
        <dbReference type="Proteomes" id="UP000008524"/>
    </source>
</evidence>
<dbReference type="GeneID" id="3660520"/>
<organism evidence="1 2">
    <name type="scientific">Trypanosoma brucei brucei (strain 927/4 GUTat10.1)</name>
    <dbReference type="NCBI Taxonomy" id="185431"/>
    <lineage>
        <taxon>Eukaryota</taxon>
        <taxon>Discoba</taxon>
        <taxon>Euglenozoa</taxon>
        <taxon>Kinetoplastea</taxon>
        <taxon>Metakinetoplastina</taxon>
        <taxon>Trypanosomatida</taxon>
        <taxon>Trypanosomatidae</taxon>
        <taxon>Trypanosoma</taxon>
    </lineage>
</organism>
<evidence type="ECO:0000313" key="1">
    <source>
        <dbReference type="EMBL" id="EAN76792.1"/>
    </source>
</evidence>
<name>Q38EH8_TRYB2</name>
<dbReference type="KEGG" id="tbr:Tb09.v1.0360"/>
<gene>
    <name evidence="1" type="ORF">Tb09.v1.0360</name>
</gene>
<dbReference type="PaxDb" id="5691-EAN76792"/>
<dbReference type="EMBL" id="CM000207">
    <property type="protein sequence ID" value="EAN76792.1"/>
    <property type="molecule type" value="Genomic_DNA"/>
</dbReference>
<reference evidence="1 2" key="2">
    <citation type="journal article" date="2005" name="Science">
        <title>The genome of the African trypanosome Trypanosoma brucei.</title>
        <authorList>
            <person name="Berriman M."/>
            <person name="Ghedin E."/>
            <person name="Hertz-Fowler C."/>
            <person name="Blandin G."/>
            <person name="Renauld H."/>
            <person name="Bartholomeu D.C."/>
            <person name="Lennard N.J."/>
            <person name="Caler E."/>
            <person name="Hamlin N.E."/>
            <person name="Haas B."/>
            <person name="Bohme U."/>
            <person name="Hannick L."/>
            <person name="Aslett M.A."/>
            <person name="Shallom J."/>
            <person name="Marcello L."/>
            <person name="Hou L."/>
            <person name="Wickstead B."/>
            <person name="Alsmark U.C."/>
            <person name="Arrowsmith C."/>
            <person name="Atkin R.J."/>
            <person name="Barron A.J."/>
            <person name="Bringaud F."/>
            <person name="Brooks K."/>
            <person name="Carrington M."/>
            <person name="Cherevach I."/>
            <person name="Chillingworth T.J."/>
            <person name="Churcher C."/>
            <person name="Clark L.N."/>
            <person name="Corton C.H."/>
            <person name="Cronin A."/>
            <person name="Davies R.M."/>
            <person name="Doggett J."/>
            <person name="Djikeng A."/>
            <person name="Feldblyum T."/>
            <person name="Field M.C."/>
            <person name="Fraser A."/>
            <person name="Goodhead I."/>
            <person name="Hance Z."/>
            <person name="Harper D."/>
            <person name="Harris B.R."/>
            <person name="Hauser H."/>
            <person name="Hostetler J."/>
            <person name="Ivens A."/>
            <person name="Jagels K."/>
            <person name="Johnson D."/>
            <person name="Johnson J."/>
            <person name="Jones K."/>
            <person name="Kerhornou A.X."/>
            <person name="Koo H."/>
            <person name="Larke N."/>
            <person name="Landfear S."/>
            <person name="Larkin C."/>
            <person name="Leech V."/>
            <person name="Line A."/>
            <person name="Lord A."/>
            <person name="Macleod A."/>
            <person name="Mooney P.J."/>
            <person name="Moule S."/>
            <person name="Martin D.M."/>
            <person name="Morgan G.W."/>
            <person name="Mungall K."/>
            <person name="Norbertczak H."/>
            <person name="Ormond D."/>
            <person name="Pai G."/>
            <person name="Peacock C.S."/>
            <person name="Peterson J."/>
            <person name="Quail M.A."/>
            <person name="Rabbinowitsch E."/>
            <person name="Rajandream M.A."/>
            <person name="Reitter C."/>
            <person name="Salzberg S.L."/>
            <person name="Sanders M."/>
            <person name="Schobel S."/>
            <person name="Sharp S."/>
            <person name="Simmonds M."/>
            <person name="Simpson A.J."/>
            <person name="Tallon L."/>
            <person name="Turner C.M."/>
            <person name="Tait A."/>
            <person name="Tivey A.R."/>
            <person name="Van Aken S."/>
            <person name="Walker D."/>
            <person name="Wanless D."/>
            <person name="Wang S."/>
            <person name="White B."/>
            <person name="White O."/>
            <person name="Whitehead S."/>
            <person name="Woodward J."/>
            <person name="Wortman J."/>
            <person name="Adams M.D."/>
            <person name="Embley T.M."/>
            <person name="Gull K."/>
            <person name="Ullu E."/>
            <person name="Barry J.D."/>
            <person name="Fairlamb A.H."/>
            <person name="Opperdoes F."/>
            <person name="Barrell B.G."/>
            <person name="Donelson J.E."/>
            <person name="Hall N."/>
            <person name="Fraser C.M."/>
            <person name="Melville S.E."/>
            <person name="El-Sayed N.M."/>
        </authorList>
    </citation>
    <scope>NUCLEOTIDE SEQUENCE [LARGE SCALE GENOMIC DNA]</scope>
    <source>
        <strain evidence="1 2">927/4 GUTat10.1</strain>
    </source>
</reference>
<reference evidence="1 2" key="1">
    <citation type="journal article" date="2005" name="Science">
        <title>Comparative genomics of trypanosomatid parasitic protozoa.</title>
        <authorList>
            <person name="El-Sayed N.M."/>
            <person name="Myler P.J."/>
            <person name="Blandin G."/>
            <person name="Berriman M."/>
            <person name="Crabtree J."/>
            <person name="Aggarwal G."/>
            <person name="Caler E."/>
            <person name="Renauld H."/>
            <person name="Worthey E.A."/>
            <person name="Hertz-Fowler C."/>
            <person name="Ghedin E."/>
            <person name="Peacock C."/>
            <person name="Bartholomeu D.C."/>
            <person name="Haas B.J."/>
            <person name="Tran A.N."/>
            <person name="Wortman J.R."/>
            <person name="Alsmark U.C."/>
            <person name="Angiuoli S."/>
            <person name="Anupama A."/>
            <person name="Badger J."/>
            <person name="Bringaud F."/>
            <person name="Cadag E."/>
            <person name="Carlton J.M."/>
            <person name="Cerqueira G.C."/>
            <person name="Creasy T."/>
            <person name="Delcher A.L."/>
            <person name="Djikeng A."/>
            <person name="Embley T.M."/>
            <person name="Hauser C."/>
            <person name="Ivens A.C."/>
            <person name="Kummerfeld S.K."/>
            <person name="Pereira-Leal J.B."/>
            <person name="Nilsson D."/>
            <person name="Peterson J."/>
            <person name="Salzberg S.L."/>
            <person name="Shallom J."/>
            <person name="Silva J.C."/>
            <person name="Sundaram J."/>
            <person name="Westenberger S."/>
            <person name="White O."/>
            <person name="Melville S.E."/>
            <person name="Donelson J.E."/>
            <person name="Andersson B."/>
            <person name="Stuart K.D."/>
            <person name="Hall N."/>
        </authorList>
    </citation>
    <scope>NUCLEOTIDE SEQUENCE [LARGE SCALE GENOMIC DNA]</scope>
    <source>
        <strain evidence="1 2">927/4 GUTat10.1</strain>
    </source>
</reference>
<dbReference type="RefSeq" id="XP_827122.1">
    <property type="nucleotide sequence ID" value="XM_822029.1"/>
</dbReference>